<evidence type="ECO:0000256" key="12">
    <source>
        <dbReference type="SAM" id="SignalP"/>
    </source>
</evidence>
<keyword evidence="4 10" id="KW-0064">Aspartyl protease</keyword>
<feature type="region of interest" description="Disordered" evidence="11">
    <location>
        <begin position="23"/>
        <end position="48"/>
    </location>
</feature>
<gene>
    <name evidence="14" type="ORF">E4U43_007743</name>
</gene>
<dbReference type="PRINTS" id="PR00792">
    <property type="entry name" value="PEPSIN"/>
</dbReference>
<proteinExistence type="inferred from homology"/>
<dbReference type="Proteomes" id="UP000748025">
    <property type="component" value="Unassembled WGS sequence"/>
</dbReference>
<dbReference type="AlphaFoldDB" id="A0A9P7SYV5"/>
<feature type="compositionally biased region" description="Polar residues" evidence="11">
    <location>
        <begin position="424"/>
        <end position="435"/>
    </location>
</feature>
<feature type="active site" evidence="8">
    <location>
        <position position="79"/>
    </location>
</feature>
<evidence type="ECO:0000256" key="2">
    <source>
        <dbReference type="ARBA" id="ARBA00022670"/>
    </source>
</evidence>
<sequence length="475" mass="50921">MKSLSRLVIASILFQIAESLSLPQEQPQPQPQPQQVHHQQQQNGRPRVVGLPIHRSKKTLYYFNASLGTPPQHVRLHLDTGSSDMWVNTPASHLCAQTLRFCSESGTYSANSSATYQYIGSSFNISYADGSGSTGDYATDILRFSGESLSGFEFGIGYKSTSPENVLGIGYPLDEAQVKQAGRNQPYQNLPAKLHADGLISSNSFSLWLNDVDAADGNILFGGLDTGRFRGDLIRVPIEKINDAHTQFFITMTGLDIGDAEVASNTALAVLLDSGTSLTYLPNDMTAKIYRLLNVAYSESQDAAVVPCSLRNDNATMTFRFSSPAAITVSLSEMILDLEASSGVPVVLEDNVPACIFGILPAMDHPSILGDTFLRGAYTVFDLDRNEIALANVNFNVTGSRVVEILSGSSNTVPFSTPASNPIAATQGLPQQGSPTDGLPESESDASASAYERSLKSGFVALFAFATALTLLLVV</sequence>
<evidence type="ECO:0000256" key="4">
    <source>
        <dbReference type="ARBA" id="ARBA00022750"/>
    </source>
</evidence>
<evidence type="ECO:0000259" key="13">
    <source>
        <dbReference type="PROSITE" id="PS51767"/>
    </source>
</evidence>
<keyword evidence="5 10" id="KW-0378">Hydrolase</keyword>
<feature type="region of interest" description="Disordered" evidence="11">
    <location>
        <begin position="424"/>
        <end position="447"/>
    </location>
</feature>
<dbReference type="FunFam" id="2.40.70.10:FF:000011">
    <property type="entry name" value="Aspartic protease"/>
    <property type="match status" value="1"/>
</dbReference>
<reference evidence="14" key="1">
    <citation type="journal article" date="2020" name="bioRxiv">
        <title>Whole genome comparisons of ergot fungi reveals the divergence and evolution of species within the genus Claviceps are the result of varying mechanisms driving genome evolution and host range expansion.</title>
        <authorList>
            <person name="Wyka S.A."/>
            <person name="Mondo S.J."/>
            <person name="Liu M."/>
            <person name="Dettman J."/>
            <person name="Nalam V."/>
            <person name="Broders K.D."/>
        </authorList>
    </citation>
    <scope>NUCLEOTIDE SEQUENCE</scope>
    <source>
        <strain evidence="14">CCC 602</strain>
    </source>
</reference>
<dbReference type="InterPro" id="IPR001461">
    <property type="entry name" value="Aspartic_peptidase_A1"/>
</dbReference>
<dbReference type="CDD" id="cd05474">
    <property type="entry name" value="SAP_like"/>
    <property type="match status" value="1"/>
</dbReference>
<dbReference type="Pfam" id="PF00026">
    <property type="entry name" value="Asp"/>
    <property type="match status" value="1"/>
</dbReference>
<keyword evidence="2 10" id="KW-0645">Protease</keyword>
<evidence type="ECO:0000256" key="7">
    <source>
        <dbReference type="ARBA" id="ARBA00068059"/>
    </source>
</evidence>
<dbReference type="OrthoDB" id="771136at2759"/>
<dbReference type="InterPro" id="IPR033121">
    <property type="entry name" value="PEPTIDASE_A1"/>
</dbReference>
<feature type="compositionally biased region" description="Low complexity" evidence="11">
    <location>
        <begin position="33"/>
        <end position="42"/>
    </location>
</feature>
<feature type="chain" id="PRO_5040313656" description="Probable aspartic-type endopeptidase OPSB" evidence="12">
    <location>
        <begin position="20"/>
        <end position="475"/>
    </location>
</feature>
<keyword evidence="15" id="KW-1185">Reference proteome</keyword>
<evidence type="ECO:0000256" key="9">
    <source>
        <dbReference type="PIRSR" id="PIRSR601461-2"/>
    </source>
</evidence>
<comment type="caution">
    <text evidence="14">The sequence shown here is derived from an EMBL/GenBank/DDBJ whole genome shotgun (WGS) entry which is preliminary data.</text>
</comment>
<evidence type="ECO:0000256" key="6">
    <source>
        <dbReference type="ARBA" id="ARBA00067536"/>
    </source>
</evidence>
<dbReference type="InterPro" id="IPR033876">
    <property type="entry name" value="SAP-like"/>
</dbReference>
<evidence type="ECO:0000256" key="10">
    <source>
        <dbReference type="RuleBase" id="RU000454"/>
    </source>
</evidence>
<evidence type="ECO:0000313" key="14">
    <source>
        <dbReference type="EMBL" id="KAG6012527.1"/>
    </source>
</evidence>
<dbReference type="GO" id="GO:0006508">
    <property type="term" value="P:proteolysis"/>
    <property type="evidence" value="ECO:0007669"/>
    <property type="project" value="UniProtKB-KW"/>
</dbReference>
<evidence type="ECO:0000256" key="3">
    <source>
        <dbReference type="ARBA" id="ARBA00022729"/>
    </source>
</evidence>
<feature type="active site" evidence="8">
    <location>
        <position position="273"/>
    </location>
</feature>
<dbReference type="PANTHER" id="PTHR47966">
    <property type="entry name" value="BETA-SITE APP-CLEAVING ENZYME, ISOFORM A-RELATED"/>
    <property type="match status" value="1"/>
</dbReference>
<evidence type="ECO:0000313" key="15">
    <source>
        <dbReference type="Proteomes" id="UP000748025"/>
    </source>
</evidence>
<keyword evidence="9" id="KW-1015">Disulfide bond</keyword>
<accession>A0A9P7SYV5</accession>
<dbReference type="EMBL" id="SRPW01000724">
    <property type="protein sequence ID" value="KAG6012527.1"/>
    <property type="molecule type" value="Genomic_DNA"/>
</dbReference>
<dbReference type="PROSITE" id="PS51767">
    <property type="entry name" value="PEPTIDASE_A1"/>
    <property type="match status" value="1"/>
</dbReference>
<dbReference type="InterPro" id="IPR021109">
    <property type="entry name" value="Peptidase_aspartic_dom_sf"/>
</dbReference>
<feature type="disulfide bond" evidence="9">
    <location>
        <begin position="308"/>
        <end position="355"/>
    </location>
</feature>
<dbReference type="SUPFAM" id="SSF50630">
    <property type="entry name" value="Acid proteases"/>
    <property type="match status" value="1"/>
</dbReference>
<dbReference type="InterPro" id="IPR001969">
    <property type="entry name" value="Aspartic_peptidase_AS"/>
</dbReference>
<dbReference type="Gene3D" id="2.40.70.10">
    <property type="entry name" value="Acid Proteases"/>
    <property type="match status" value="2"/>
</dbReference>
<keyword evidence="3 12" id="KW-0732">Signal</keyword>
<comment type="similarity">
    <text evidence="1 10">Belongs to the peptidase A1 family.</text>
</comment>
<evidence type="ECO:0000256" key="1">
    <source>
        <dbReference type="ARBA" id="ARBA00007447"/>
    </source>
</evidence>
<dbReference type="GO" id="GO:0004190">
    <property type="term" value="F:aspartic-type endopeptidase activity"/>
    <property type="evidence" value="ECO:0007669"/>
    <property type="project" value="UniProtKB-KW"/>
</dbReference>
<evidence type="ECO:0000256" key="11">
    <source>
        <dbReference type="SAM" id="MobiDB-lite"/>
    </source>
</evidence>
<evidence type="ECO:0000256" key="5">
    <source>
        <dbReference type="ARBA" id="ARBA00022801"/>
    </source>
</evidence>
<name>A0A9P7SYV5_9HYPO</name>
<feature type="domain" description="Peptidase A1" evidence="13">
    <location>
        <begin position="61"/>
        <end position="391"/>
    </location>
</feature>
<organism evidence="14 15">
    <name type="scientific">Claviceps pusilla</name>
    <dbReference type="NCBI Taxonomy" id="123648"/>
    <lineage>
        <taxon>Eukaryota</taxon>
        <taxon>Fungi</taxon>
        <taxon>Dikarya</taxon>
        <taxon>Ascomycota</taxon>
        <taxon>Pezizomycotina</taxon>
        <taxon>Sordariomycetes</taxon>
        <taxon>Hypocreomycetidae</taxon>
        <taxon>Hypocreales</taxon>
        <taxon>Clavicipitaceae</taxon>
        <taxon>Claviceps</taxon>
    </lineage>
</organism>
<dbReference type="PANTHER" id="PTHR47966:SF65">
    <property type="entry name" value="ASPARTIC-TYPE ENDOPEPTIDASE"/>
    <property type="match status" value="1"/>
</dbReference>
<dbReference type="PROSITE" id="PS00141">
    <property type="entry name" value="ASP_PROTEASE"/>
    <property type="match status" value="1"/>
</dbReference>
<feature type="signal peptide" evidence="12">
    <location>
        <begin position="1"/>
        <end position="19"/>
    </location>
</feature>
<protein>
    <recommendedName>
        <fullName evidence="7">Probable aspartic-type endopeptidase OPSB</fullName>
    </recommendedName>
    <alternativeName>
        <fullName evidence="6">Probable aspartic-type endopeptidase opsB</fullName>
    </alternativeName>
</protein>
<evidence type="ECO:0000256" key="8">
    <source>
        <dbReference type="PIRSR" id="PIRSR601461-1"/>
    </source>
</evidence>